<reference evidence="3 4" key="1">
    <citation type="journal article" date="2021" name="Comput. Struct. Biotechnol. J.">
        <title>De novo genome assembly of the potent medicinal plant Rehmannia glutinosa using nanopore technology.</title>
        <authorList>
            <person name="Ma L."/>
            <person name="Dong C."/>
            <person name="Song C."/>
            <person name="Wang X."/>
            <person name="Zheng X."/>
            <person name="Niu Y."/>
            <person name="Chen S."/>
            <person name="Feng W."/>
        </authorList>
    </citation>
    <scope>NUCLEOTIDE SEQUENCE [LARGE SCALE GENOMIC DNA]</scope>
    <source>
        <strain evidence="3">DH-2019</strain>
    </source>
</reference>
<accession>A0ABR0UQ16</accession>
<dbReference type="EMBL" id="JABTTQ020002405">
    <property type="protein sequence ID" value="KAK6124381.1"/>
    <property type="molecule type" value="Genomic_DNA"/>
</dbReference>
<feature type="region of interest" description="Disordered" evidence="1">
    <location>
        <begin position="211"/>
        <end position="267"/>
    </location>
</feature>
<sequence length="267" mass="30530">MALSAKQFSLFLLLISLLSTHARDSQFFNKIPSTNNNNNNVVPNNKETPNINQLEQEQQQQQQQQPNFLPENENGYGLAFDQPAHKYLPKNYNPVAYVTKPDDVNDSNTLAEEKSYSTNPNTNTNYYNGAQNYYNGQQEEYRSYPTTTNNNNYYDHNVGMSDTRFRGGAAVSSRERYGGEANGFGFQPQGMSDTRALENGKYFYDVSTEKYSSNHPYESLRGARRGNEYNNGNYYGNSENNGYEFNSENSMGGYQNQEFQDEENNMP</sequence>
<dbReference type="PANTHER" id="PTHR35274">
    <property type="entry name" value="E6-LIKE PROTEIN"/>
    <property type="match status" value="1"/>
</dbReference>
<feature type="compositionally biased region" description="Low complexity" evidence="1">
    <location>
        <begin position="54"/>
        <end position="74"/>
    </location>
</feature>
<evidence type="ECO:0000256" key="2">
    <source>
        <dbReference type="SAM" id="SignalP"/>
    </source>
</evidence>
<feature type="compositionally biased region" description="Low complexity" evidence="1">
    <location>
        <begin position="228"/>
        <end position="250"/>
    </location>
</feature>
<name>A0ABR0UQ16_REHGL</name>
<evidence type="ECO:0000256" key="1">
    <source>
        <dbReference type="SAM" id="MobiDB-lite"/>
    </source>
</evidence>
<keyword evidence="2" id="KW-0732">Signal</keyword>
<dbReference type="PANTHER" id="PTHR35274:SF2">
    <property type="entry name" value="E6-LIKE PROTEIN"/>
    <property type="match status" value="1"/>
</dbReference>
<keyword evidence="4" id="KW-1185">Reference proteome</keyword>
<feature type="chain" id="PRO_5047481994" description="Protein E6-like" evidence="2">
    <location>
        <begin position="23"/>
        <end position="267"/>
    </location>
</feature>
<gene>
    <name evidence="3" type="ORF">DH2020_041874</name>
</gene>
<comment type="caution">
    <text evidence="3">The sequence shown here is derived from an EMBL/GenBank/DDBJ whole genome shotgun (WGS) entry which is preliminary data.</text>
</comment>
<dbReference type="Proteomes" id="UP001318860">
    <property type="component" value="Unassembled WGS sequence"/>
</dbReference>
<evidence type="ECO:0008006" key="5">
    <source>
        <dbReference type="Google" id="ProtNLM"/>
    </source>
</evidence>
<dbReference type="InterPro" id="IPR040290">
    <property type="entry name" value="Prot_E6-like"/>
</dbReference>
<evidence type="ECO:0000313" key="3">
    <source>
        <dbReference type="EMBL" id="KAK6124381.1"/>
    </source>
</evidence>
<feature type="signal peptide" evidence="2">
    <location>
        <begin position="1"/>
        <end position="22"/>
    </location>
</feature>
<organism evidence="3 4">
    <name type="scientific">Rehmannia glutinosa</name>
    <name type="common">Chinese foxglove</name>
    <dbReference type="NCBI Taxonomy" id="99300"/>
    <lineage>
        <taxon>Eukaryota</taxon>
        <taxon>Viridiplantae</taxon>
        <taxon>Streptophyta</taxon>
        <taxon>Embryophyta</taxon>
        <taxon>Tracheophyta</taxon>
        <taxon>Spermatophyta</taxon>
        <taxon>Magnoliopsida</taxon>
        <taxon>eudicotyledons</taxon>
        <taxon>Gunneridae</taxon>
        <taxon>Pentapetalae</taxon>
        <taxon>asterids</taxon>
        <taxon>lamiids</taxon>
        <taxon>Lamiales</taxon>
        <taxon>Orobanchaceae</taxon>
        <taxon>Rehmannieae</taxon>
        <taxon>Rehmannia</taxon>
    </lineage>
</organism>
<feature type="region of interest" description="Disordered" evidence="1">
    <location>
        <begin position="54"/>
        <end position="76"/>
    </location>
</feature>
<protein>
    <recommendedName>
        <fullName evidence="5">Protein E6-like</fullName>
    </recommendedName>
</protein>
<evidence type="ECO:0000313" key="4">
    <source>
        <dbReference type="Proteomes" id="UP001318860"/>
    </source>
</evidence>
<proteinExistence type="predicted"/>